<dbReference type="Proteomes" id="UP001212841">
    <property type="component" value="Unassembled WGS sequence"/>
</dbReference>
<gene>
    <name evidence="10" type="ORF">HK097_000279</name>
</gene>
<evidence type="ECO:0000256" key="4">
    <source>
        <dbReference type="ARBA" id="ARBA00022692"/>
    </source>
</evidence>
<dbReference type="InterPro" id="IPR036259">
    <property type="entry name" value="MFS_trans_sf"/>
</dbReference>
<feature type="transmembrane region" description="Helical" evidence="9">
    <location>
        <begin position="45"/>
        <end position="64"/>
    </location>
</feature>
<feature type="transmembrane region" description="Helical" evidence="9">
    <location>
        <begin position="132"/>
        <end position="154"/>
    </location>
</feature>
<keyword evidence="3" id="KW-0813">Transport</keyword>
<evidence type="ECO:0000256" key="6">
    <source>
        <dbReference type="ARBA" id="ARBA00023136"/>
    </source>
</evidence>
<keyword evidence="4 9" id="KW-0812">Transmembrane</keyword>
<evidence type="ECO:0008006" key="12">
    <source>
        <dbReference type="Google" id="ProtNLM"/>
    </source>
</evidence>
<keyword evidence="6 9" id="KW-0472">Membrane</keyword>
<dbReference type="Gene3D" id="1.20.1250.20">
    <property type="entry name" value="MFS general substrate transporter like domains"/>
    <property type="match status" value="1"/>
</dbReference>
<dbReference type="EMBL" id="JADGJD010001037">
    <property type="protein sequence ID" value="KAJ3047040.1"/>
    <property type="molecule type" value="Genomic_DNA"/>
</dbReference>
<evidence type="ECO:0000256" key="2">
    <source>
        <dbReference type="ARBA" id="ARBA00008335"/>
    </source>
</evidence>
<dbReference type="AlphaFoldDB" id="A0AAD5X2P3"/>
<feature type="region of interest" description="Disordered" evidence="8">
    <location>
        <begin position="194"/>
        <end position="220"/>
    </location>
</feature>
<comment type="similarity">
    <text evidence="2">Belongs to the major facilitator superfamily.</text>
</comment>
<evidence type="ECO:0000313" key="11">
    <source>
        <dbReference type="Proteomes" id="UP001212841"/>
    </source>
</evidence>
<dbReference type="SUPFAM" id="SSF103473">
    <property type="entry name" value="MFS general substrate transporter"/>
    <property type="match status" value="1"/>
</dbReference>
<comment type="caution">
    <text evidence="10">The sequence shown here is derived from an EMBL/GenBank/DDBJ whole genome shotgun (WGS) entry which is preliminary data.</text>
</comment>
<name>A0AAD5X2P3_9FUNG</name>
<dbReference type="PANTHER" id="PTHR23512:SF3">
    <property type="entry name" value="MAJOR FACILITATOR SUPERFAMILY DOMAIN-CONTAINING PROTEIN 1"/>
    <property type="match status" value="1"/>
</dbReference>
<sequence>MAFLMKKWFPGDTGKAGTVMSIPDTISAFLVPVCGIFVDKYGHRASLLIICSLVIATVHATLGLTTTYPVFPLIFLGVSYSIYGVAIWPSIATIIQHEEDRIRELQLAESDPLDIQAVSDEEVEEPHMLGTAYGLSTSALNTALTIMPLIAAQIKVVFGGYWHVEMFFVGLALLGACASFVLLGVDRRNGGVLEAPEMQDEEVDGDSESEVQEGSDGVGS</sequence>
<evidence type="ECO:0000256" key="3">
    <source>
        <dbReference type="ARBA" id="ARBA00022448"/>
    </source>
</evidence>
<organism evidence="10 11">
    <name type="scientific">Rhizophlyctis rosea</name>
    <dbReference type="NCBI Taxonomy" id="64517"/>
    <lineage>
        <taxon>Eukaryota</taxon>
        <taxon>Fungi</taxon>
        <taxon>Fungi incertae sedis</taxon>
        <taxon>Chytridiomycota</taxon>
        <taxon>Chytridiomycota incertae sedis</taxon>
        <taxon>Chytridiomycetes</taxon>
        <taxon>Rhizophlyctidales</taxon>
        <taxon>Rhizophlyctidaceae</taxon>
        <taxon>Rhizophlyctis</taxon>
    </lineage>
</organism>
<evidence type="ECO:0000256" key="7">
    <source>
        <dbReference type="ARBA" id="ARBA00023228"/>
    </source>
</evidence>
<dbReference type="PANTHER" id="PTHR23512">
    <property type="entry name" value="MAJOR FACILITATOR SUPERFAMILY DOMAIN-CONTAINING PROTEIN 1"/>
    <property type="match status" value="1"/>
</dbReference>
<protein>
    <recommendedName>
        <fullName evidence="12">Major facilitator superfamily (MFS) profile domain-containing protein</fullName>
    </recommendedName>
</protein>
<evidence type="ECO:0000313" key="10">
    <source>
        <dbReference type="EMBL" id="KAJ3047040.1"/>
    </source>
</evidence>
<reference evidence="10" key="1">
    <citation type="submission" date="2020-05" db="EMBL/GenBank/DDBJ databases">
        <title>Phylogenomic resolution of chytrid fungi.</title>
        <authorList>
            <person name="Stajich J.E."/>
            <person name="Amses K."/>
            <person name="Simmons R."/>
            <person name="Seto K."/>
            <person name="Myers J."/>
            <person name="Bonds A."/>
            <person name="Quandt C.A."/>
            <person name="Barry K."/>
            <person name="Liu P."/>
            <person name="Grigoriev I."/>
            <person name="Longcore J.E."/>
            <person name="James T.Y."/>
        </authorList>
    </citation>
    <scope>NUCLEOTIDE SEQUENCE</scope>
    <source>
        <strain evidence="10">JEL0318</strain>
    </source>
</reference>
<evidence type="ECO:0000256" key="8">
    <source>
        <dbReference type="SAM" id="MobiDB-lite"/>
    </source>
</evidence>
<dbReference type="InterPro" id="IPR052187">
    <property type="entry name" value="MFSD1"/>
</dbReference>
<feature type="transmembrane region" description="Helical" evidence="9">
    <location>
        <begin position="166"/>
        <end position="185"/>
    </location>
</feature>
<evidence type="ECO:0000256" key="5">
    <source>
        <dbReference type="ARBA" id="ARBA00022989"/>
    </source>
</evidence>
<evidence type="ECO:0000256" key="1">
    <source>
        <dbReference type="ARBA" id="ARBA00004155"/>
    </source>
</evidence>
<comment type="subcellular location">
    <subcellularLocation>
        <location evidence="1">Lysosome membrane</location>
        <topology evidence="1">Multi-pass membrane protein</topology>
    </subcellularLocation>
</comment>
<feature type="transmembrane region" description="Helical" evidence="9">
    <location>
        <begin position="20"/>
        <end position="38"/>
    </location>
</feature>
<keyword evidence="7" id="KW-0458">Lysosome</keyword>
<feature type="transmembrane region" description="Helical" evidence="9">
    <location>
        <begin position="70"/>
        <end position="95"/>
    </location>
</feature>
<accession>A0AAD5X2P3</accession>
<proteinExistence type="inferred from homology"/>
<evidence type="ECO:0000256" key="9">
    <source>
        <dbReference type="SAM" id="Phobius"/>
    </source>
</evidence>
<keyword evidence="11" id="KW-1185">Reference proteome</keyword>
<feature type="compositionally biased region" description="Acidic residues" evidence="8">
    <location>
        <begin position="197"/>
        <end position="213"/>
    </location>
</feature>
<feature type="non-terminal residue" evidence="10">
    <location>
        <position position="1"/>
    </location>
</feature>
<keyword evidence="5 9" id="KW-1133">Transmembrane helix</keyword>